<evidence type="ECO:0000259" key="8">
    <source>
        <dbReference type="Pfam" id="PF00483"/>
    </source>
</evidence>
<dbReference type="GO" id="GO:0003983">
    <property type="term" value="F:UTP:glucose-1-phosphate uridylyltransferase activity"/>
    <property type="evidence" value="ECO:0007669"/>
    <property type="project" value="UniProtKB-EC"/>
</dbReference>
<dbReference type="Pfam" id="PF00483">
    <property type="entry name" value="NTP_transferase"/>
    <property type="match status" value="1"/>
</dbReference>
<comment type="caution">
    <text evidence="9">The sequence shown here is derived from an EMBL/GenBank/DDBJ whole genome shotgun (WGS) entry which is preliminary data.</text>
</comment>
<dbReference type="EC" id="2.7.7.9" evidence="2 7"/>
<dbReference type="OrthoDB" id="9803306at2"/>
<name>A0A2W7QMK4_9RHOB</name>
<accession>A0A2W7QMK4</accession>
<dbReference type="CDD" id="cd02541">
    <property type="entry name" value="UGPase_prokaryotic"/>
    <property type="match status" value="1"/>
</dbReference>
<keyword evidence="5 7" id="KW-0548">Nucleotidyltransferase</keyword>
<proteinExistence type="inferred from homology"/>
<evidence type="ECO:0000256" key="6">
    <source>
        <dbReference type="ARBA" id="ARBA00048128"/>
    </source>
</evidence>
<dbReference type="NCBIfam" id="TIGR01099">
    <property type="entry name" value="galU"/>
    <property type="match status" value="1"/>
</dbReference>
<comment type="similarity">
    <text evidence="1 7">Belongs to the UDPGP type 2 family.</text>
</comment>
<evidence type="ECO:0000256" key="2">
    <source>
        <dbReference type="ARBA" id="ARBA00012415"/>
    </source>
</evidence>
<evidence type="ECO:0000256" key="7">
    <source>
        <dbReference type="RuleBase" id="RU361259"/>
    </source>
</evidence>
<dbReference type="PANTHER" id="PTHR43197">
    <property type="entry name" value="UTP--GLUCOSE-1-PHOSPHATE URIDYLYLTRANSFERASE"/>
    <property type="match status" value="1"/>
</dbReference>
<feature type="domain" description="Nucleotidyl transferase" evidence="8">
    <location>
        <begin position="11"/>
        <end position="268"/>
    </location>
</feature>
<dbReference type="Proteomes" id="UP000249364">
    <property type="component" value="Unassembled WGS sequence"/>
</dbReference>
<dbReference type="SUPFAM" id="SSF53448">
    <property type="entry name" value="Nucleotide-diphospho-sugar transferases"/>
    <property type="match status" value="1"/>
</dbReference>
<dbReference type="InterPro" id="IPR005835">
    <property type="entry name" value="NTP_transferase_dom"/>
</dbReference>
<comment type="catalytic activity">
    <reaction evidence="6 7">
        <text>alpha-D-glucose 1-phosphate + UTP + H(+) = UDP-alpha-D-glucose + diphosphate</text>
        <dbReference type="Rhea" id="RHEA:19889"/>
        <dbReference type="ChEBI" id="CHEBI:15378"/>
        <dbReference type="ChEBI" id="CHEBI:33019"/>
        <dbReference type="ChEBI" id="CHEBI:46398"/>
        <dbReference type="ChEBI" id="CHEBI:58601"/>
        <dbReference type="ChEBI" id="CHEBI:58885"/>
        <dbReference type="EC" id="2.7.7.9"/>
    </reaction>
</comment>
<organism evidence="9 10">
    <name type="scientific">Roseinatronobacter thiooxidans</name>
    <dbReference type="NCBI Taxonomy" id="121821"/>
    <lineage>
        <taxon>Bacteria</taxon>
        <taxon>Pseudomonadati</taxon>
        <taxon>Pseudomonadota</taxon>
        <taxon>Alphaproteobacteria</taxon>
        <taxon>Rhodobacterales</taxon>
        <taxon>Paracoccaceae</taxon>
        <taxon>Roseinatronobacter</taxon>
    </lineage>
</organism>
<dbReference type="PANTHER" id="PTHR43197:SF1">
    <property type="entry name" value="UTP--GLUCOSE-1-PHOSPHATE URIDYLYLTRANSFERASE"/>
    <property type="match status" value="1"/>
</dbReference>
<evidence type="ECO:0000313" key="9">
    <source>
        <dbReference type="EMBL" id="PZX47300.1"/>
    </source>
</evidence>
<keyword evidence="10" id="KW-1185">Reference proteome</keyword>
<reference evidence="9 10" key="1">
    <citation type="submission" date="2018-06" db="EMBL/GenBank/DDBJ databases">
        <title>Genomic Encyclopedia of Archaeal and Bacterial Type Strains, Phase II (KMG-II): from individual species to whole genera.</title>
        <authorList>
            <person name="Goeker M."/>
        </authorList>
    </citation>
    <scope>NUCLEOTIDE SEQUENCE [LARGE SCALE GENOMIC DNA]</scope>
    <source>
        <strain evidence="9 10">DSM 13087</strain>
    </source>
</reference>
<evidence type="ECO:0000313" key="10">
    <source>
        <dbReference type="Proteomes" id="UP000249364"/>
    </source>
</evidence>
<dbReference type="GO" id="GO:0006011">
    <property type="term" value="P:UDP-alpha-D-glucose metabolic process"/>
    <property type="evidence" value="ECO:0007669"/>
    <property type="project" value="InterPro"/>
</dbReference>
<dbReference type="InterPro" id="IPR029044">
    <property type="entry name" value="Nucleotide-diphossugar_trans"/>
</dbReference>
<dbReference type="EMBL" id="QKZQ01000002">
    <property type="protein sequence ID" value="PZX47300.1"/>
    <property type="molecule type" value="Genomic_DNA"/>
</dbReference>
<gene>
    <name evidence="9" type="ORF">LY56_00597</name>
</gene>
<evidence type="ECO:0000256" key="4">
    <source>
        <dbReference type="ARBA" id="ARBA00022679"/>
    </source>
</evidence>
<dbReference type="AlphaFoldDB" id="A0A2W7QMK4"/>
<dbReference type="STRING" id="121821.GCA_001870675_02627"/>
<sequence length="299" mass="32134">MSLITKAVFPVAGFGTRFLPATKAMPKELLPIIDKPIVQYAVEEAVQAGITELIFITGRNKRAVGDHFDANLELESQLVAKGKTELRDMVRNIVPEGVACIFMRQPEPLGLGHAVLCAAPAVGNNPFVVLLADDLMQGSYLPTQALVEAFARQPQTILSVSEVPQEDVSKYGILKPGITGKDGMIRVDGLVEKPALQDAPSRMASFGRYVFTPEIFAILRRLAPGAGGEIQLADAIDQLAKDGKVAAILNAATRYDCGDKFGYLTAIVDVALANPVYGAQFLALLRDRLEEQDTTDLAG</sequence>
<keyword evidence="4 7" id="KW-0808">Transferase</keyword>
<evidence type="ECO:0000256" key="3">
    <source>
        <dbReference type="ARBA" id="ARBA00019048"/>
    </source>
</evidence>
<evidence type="ECO:0000256" key="5">
    <source>
        <dbReference type="ARBA" id="ARBA00022695"/>
    </source>
</evidence>
<dbReference type="RefSeq" id="WP_071470410.1">
    <property type="nucleotide sequence ID" value="NZ_MEHT01000044.1"/>
</dbReference>
<evidence type="ECO:0000256" key="1">
    <source>
        <dbReference type="ARBA" id="ARBA00006890"/>
    </source>
</evidence>
<dbReference type="Gene3D" id="3.90.550.10">
    <property type="entry name" value="Spore Coat Polysaccharide Biosynthesis Protein SpsA, Chain A"/>
    <property type="match status" value="1"/>
</dbReference>
<protein>
    <recommendedName>
        <fullName evidence="3 7">UTP--glucose-1-phosphate uridylyltransferase</fullName>
        <ecNumber evidence="2 7">2.7.7.9</ecNumber>
    </recommendedName>
    <alternativeName>
        <fullName evidence="7">UDP-glucose pyrophosphorylase</fullName>
    </alternativeName>
</protein>
<dbReference type="InterPro" id="IPR005771">
    <property type="entry name" value="GalU_uridylyltTrfase_bac/arc"/>
</dbReference>